<dbReference type="RefSeq" id="YP_009820628.1">
    <property type="nucleotide sequence ID" value="NC_048169.1"/>
</dbReference>
<reference evidence="1 2" key="1">
    <citation type="submission" date="2019-02" db="EMBL/GenBank/DDBJ databases">
        <authorList>
            <person name="Rowley M."/>
            <person name="Stucki C."/>
            <person name="Ghiringhelli B."/>
            <person name="Naegele L."/>
            <person name="Emmons C.B."/>
            <person name="Slowan-Pomeroy T."/>
            <person name="Briggs L.A."/>
            <person name="Garlena R.A."/>
            <person name="Russell D.A."/>
            <person name="Pope W.H."/>
            <person name="Molloy S.D."/>
            <person name="Jacobs-Sera D."/>
            <person name="Hatfull G.F."/>
        </authorList>
    </citation>
    <scope>NUCLEOTIDE SEQUENCE [LARGE SCALE GENOMIC DNA]</scope>
</reference>
<name>A0A482JLP4_9CAUD</name>
<sequence length="59" mass="6784">MMRSPQKLRTTWQLPAGIEVELELDMTYGHPMDAKILALLAEELERASREFLDVPKKEG</sequence>
<evidence type="ECO:0000313" key="1">
    <source>
        <dbReference type="EMBL" id="QBP33329.1"/>
    </source>
</evidence>
<dbReference type="KEGG" id="vg:55012070"/>
<dbReference type="Proteomes" id="UP000295568">
    <property type="component" value="Segment"/>
</dbReference>
<protein>
    <submittedName>
        <fullName evidence="1">Uncharacterized protein</fullName>
    </submittedName>
</protein>
<dbReference type="EMBL" id="MK524501">
    <property type="protein sequence ID" value="QBP33329.1"/>
    <property type="molecule type" value="Genomic_DNA"/>
</dbReference>
<dbReference type="GeneID" id="55012070"/>
<proteinExistence type="predicted"/>
<organism evidence="1 2">
    <name type="scientific">Gordonia phage BrutonGaster</name>
    <dbReference type="NCBI Taxonomy" id="2530116"/>
    <lineage>
        <taxon>Viruses</taxon>
        <taxon>Duplodnaviria</taxon>
        <taxon>Heunggongvirae</taxon>
        <taxon>Uroviricota</taxon>
        <taxon>Caudoviricetes</taxon>
        <taxon>Oneupvirus</taxon>
        <taxon>Oneupvirus brutongaster</taxon>
    </lineage>
</organism>
<accession>A0A482JLP4</accession>
<keyword evidence="2" id="KW-1185">Reference proteome</keyword>
<gene>
    <name evidence="1" type="primary">114</name>
    <name evidence="1" type="ORF">SEA_BRUTONGASTER_114</name>
</gene>
<evidence type="ECO:0000313" key="2">
    <source>
        <dbReference type="Proteomes" id="UP000295568"/>
    </source>
</evidence>